<feature type="compositionally biased region" description="Pro residues" evidence="1">
    <location>
        <begin position="47"/>
        <end position="59"/>
    </location>
</feature>
<feature type="region of interest" description="Disordered" evidence="1">
    <location>
        <begin position="1"/>
        <end position="65"/>
    </location>
</feature>
<dbReference type="EMBL" id="JBHTHX010000765">
    <property type="protein sequence ID" value="MFD0886952.1"/>
    <property type="molecule type" value="Genomic_DNA"/>
</dbReference>
<evidence type="ECO:0000313" key="3">
    <source>
        <dbReference type="Proteomes" id="UP001597024"/>
    </source>
</evidence>
<gene>
    <name evidence="2" type="ORF">ACFQ08_20595</name>
</gene>
<dbReference type="Proteomes" id="UP001597024">
    <property type="component" value="Unassembled WGS sequence"/>
</dbReference>
<evidence type="ECO:0008006" key="4">
    <source>
        <dbReference type="Google" id="ProtNLM"/>
    </source>
</evidence>
<reference evidence="3" key="1">
    <citation type="journal article" date="2019" name="Int. J. Syst. Evol. Microbiol.">
        <title>The Global Catalogue of Microorganisms (GCM) 10K type strain sequencing project: providing services to taxonomists for standard genome sequencing and annotation.</title>
        <authorList>
            <consortium name="The Broad Institute Genomics Platform"/>
            <consortium name="The Broad Institute Genome Sequencing Center for Infectious Disease"/>
            <person name="Wu L."/>
            <person name="Ma J."/>
        </authorList>
    </citation>
    <scope>NUCLEOTIDE SEQUENCE [LARGE SCALE GENOMIC DNA]</scope>
    <source>
        <strain evidence="3">CCUG 62974</strain>
    </source>
</reference>
<feature type="non-terminal residue" evidence="2">
    <location>
        <position position="1"/>
    </location>
</feature>
<evidence type="ECO:0000313" key="2">
    <source>
        <dbReference type="EMBL" id="MFD0886952.1"/>
    </source>
</evidence>
<sequence length="160" mass="16476">STPKTGHTPRRTEQAQPTEDPEPTPEPTGETLVTDERTHAPSETPGVPEPPATPAPTPTTPAASGVTVGFGLVKEKAHAYTAKLVIAADGKLDGLTLKMPVGGEITSLNGAEWTQEGGILVLDSAQDLDPGENLVVTFSADGQSDTPKTCQSPQGDCVVV</sequence>
<organism evidence="2 3">
    <name type="scientific">Streptosporangium algeriense</name>
    <dbReference type="NCBI Taxonomy" id="1682748"/>
    <lineage>
        <taxon>Bacteria</taxon>
        <taxon>Bacillati</taxon>
        <taxon>Actinomycetota</taxon>
        <taxon>Actinomycetes</taxon>
        <taxon>Streptosporangiales</taxon>
        <taxon>Streptosporangiaceae</taxon>
        <taxon>Streptosporangium</taxon>
    </lineage>
</organism>
<comment type="caution">
    <text evidence="2">The sequence shown here is derived from an EMBL/GenBank/DDBJ whole genome shotgun (WGS) entry which is preliminary data.</text>
</comment>
<accession>A0ABW3DV32</accession>
<dbReference type="InterPro" id="IPR012291">
    <property type="entry name" value="CBM2_carb-bd_dom_sf"/>
</dbReference>
<keyword evidence="3" id="KW-1185">Reference proteome</keyword>
<dbReference type="Gene3D" id="2.60.40.290">
    <property type="match status" value="1"/>
</dbReference>
<evidence type="ECO:0000256" key="1">
    <source>
        <dbReference type="SAM" id="MobiDB-lite"/>
    </source>
</evidence>
<name>A0ABW3DV32_9ACTN</name>
<proteinExistence type="predicted"/>
<protein>
    <recommendedName>
        <fullName evidence="4">CBM2 domain-containing protein</fullName>
    </recommendedName>
</protein>